<dbReference type="PROSITE" id="PS51257">
    <property type="entry name" value="PROKAR_LIPOPROTEIN"/>
    <property type="match status" value="1"/>
</dbReference>
<dbReference type="SUPFAM" id="SSF56300">
    <property type="entry name" value="Metallo-dependent phosphatases"/>
    <property type="match status" value="1"/>
</dbReference>
<dbReference type="InterPro" id="IPR052169">
    <property type="entry name" value="CW_Biosynth-Accessory"/>
</dbReference>
<proteinExistence type="inferred from homology"/>
<name>J9FM71_9ZZZZ</name>
<dbReference type="SMART" id="SM00854">
    <property type="entry name" value="PGA_cap"/>
    <property type="match status" value="1"/>
</dbReference>
<protein>
    <submittedName>
        <fullName evidence="3">Capsule biosynthesis protein capA</fullName>
    </submittedName>
</protein>
<dbReference type="InterPro" id="IPR029052">
    <property type="entry name" value="Metallo-depent_PP-like"/>
</dbReference>
<evidence type="ECO:0000313" key="3">
    <source>
        <dbReference type="EMBL" id="EJW90697.1"/>
    </source>
</evidence>
<accession>J9FM71</accession>
<dbReference type="PANTHER" id="PTHR33393:SF12">
    <property type="entry name" value="CAPSULE BIOSYNTHESIS PROTEIN CAPA"/>
    <property type="match status" value="1"/>
</dbReference>
<comment type="similarity">
    <text evidence="1">Belongs to the CapA family.</text>
</comment>
<gene>
    <name evidence="3" type="ORF">EVA_21180</name>
</gene>
<reference evidence="3" key="1">
    <citation type="journal article" date="2012" name="PLoS ONE">
        <title>Gene sets for utilization of primary and secondary nutrition supplies in the distal gut of endangered iberian lynx.</title>
        <authorList>
            <person name="Alcaide M."/>
            <person name="Messina E."/>
            <person name="Richter M."/>
            <person name="Bargiela R."/>
            <person name="Peplies J."/>
            <person name="Huws S.A."/>
            <person name="Newbold C.J."/>
            <person name="Golyshin P.N."/>
            <person name="Simon M.A."/>
            <person name="Lopez G."/>
            <person name="Yakimov M.M."/>
            <person name="Ferrer M."/>
        </authorList>
    </citation>
    <scope>NUCLEOTIDE SEQUENCE</scope>
</reference>
<comment type="caution">
    <text evidence="3">The sequence shown here is derived from an EMBL/GenBank/DDBJ whole genome shotgun (WGS) entry which is preliminary data.</text>
</comment>
<feature type="domain" description="Capsule synthesis protein CapA" evidence="2">
    <location>
        <begin position="49"/>
        <end position="294"/>
    </location>
</feature>
<evidence type="ECO:0000259" key="2">
    <source>
        <dbReference type="SMART" id="SM00854"/>
    </source>
</evidence>
<dbReference type="CDD" id="cd07381">
    <property type="entry name" value="MPP_CapA"/>
    <property type="match status" value="1"/>
</dbReference>
<organism evidence="3">
    <name type="scientific">gut metagenome</name>
    <dbReference type="NCBI Taxonomy" id="749906"/>
    <lineage>
        <taxon>unclassified sequences</taxon>
        <taxon>metagenomes</taxon>
        <taxon>organismal metagenomes</taxon>
    </lineage>
</organism>
<dbReference type="Pfam" id="PF09587">
    <property type="entry name" value="PGA_cap"/>
    <property type="match status" value="1"/>
</dbReference>
<evidence type="ECO:0000256" key="1">
    <source>
        <dbReference type="ARBA" id="ARBA00005662"/>
    </source>
</evidence>
<dbReference type="AlphaFoldDB" id="J9FM71"/>
<dbReference type="PANTHER" id="PTHR33393">
    <property type="entry name" value="POLYGLUTAMINE SYNTHESIS ACCESSORY PROTEIN RV0574C-RELATED"/>
    <property type="match status" value="1"/>
</dbReference>
<dbReference type="EMBL" id="AMCI01008662">
    <property type="protein sequence ID" value="EJW90697.1"/>
    <property type="molecule type" value="Genomic_DNA"/>
</dbReference>
<sequence length="393" mass="44628">MKQLFLWITLFLSFSCSFHSQERRDSFDPTSPANTLPASVTLASPDTLRLLFVGDLMQHQGQINAARTVDGYDYSPCFAYVKEAIRQADFAIANLEVTLGGKPYRGYPMFSAPDEYLTAIQEAGFNVLLTANNHCLDRGRKGLERTLRLIDSLHIPAAGTYLNIEDRCARYPLLLEKKGFRIALLNYTYGTNGIPVPSPTLVNLIDTTVIAQDIEKARLLNPDVLLACMHWGVEYQSLPDKQQQILTHWLFAKGVDHIIGAHPHVVQPIEVRTDSLTLQKRLVAYSLGNFISNMSDRRTDGGLMLQMDFVKSRAENEKKGAQLTKCNYQLVWTDRPIHSKKKNYQILPINFPPDSLTTNSRNLLNIFKKDTRELFSRKNKGIKEQFFFKKIGK</sequence>
<dbReference type="InterPro" id="IPR019079">
    <property type="entry name" value="Capsule_synth_CapA"/>
</dbReference>
<dbReference type="Gene3D" id="3.60.21.10">
    <property type="match status" value="1"/>
</dbReference>